<feature type="transmembrane region" description="Helical" evidence="1">
    <location>
        <begin position="84"/>
        <end position="103"/>
    </location>
</feature>
<evidence type="ECO:0000313" key="3">
    <source>
        <dbReference type="Proteomes" id="UP000023067"/>
    </source>
</evidence>
<proteinExistence type="predicted"/>
<gene>
    <name evidence="2" type="ORF">BF93_08685</name>
</gene>
<dbReference type="RefSeq" id="WP_038374057.1">
    <property type="nucleotide sequence ID" value="NZ_KK070004.1"/>
</dbReference>
<dbReference type="OrthoDB" id="4789907at2"/>
<sequence>MPTTARPADPAAGTHDGPAHDAATLLGFAVASLALGGVCWMLGAHLLIGALRLAAGMLLGLGAGLTVLAILARRRPGRRGSGRGPAAALGLALALALTVPAAIAHRPDSLADAAIARLAPLAEGDGIIAGRDPDAPVLIHRATGPDELLDPADGSRRTLPEADGDRVLLAADGTRVLLVGAGSTRVLDATAPGAAPPLLAEVVGTPIALAGDLLVVQEPTRTGCATRGHDLAAGEEAAAALWTLVDATEGGCEATRALAGDDAPAAVLPTVPVRTDPRQGILQMDPATGFPVGQVLARAQERCRAHVTGPEPAPPGSRPGTEDLVLLVCSGEDGALSVRAFAGGAPLWASAPSPAGQWEVRADAGRVIATGTEQGTDVPGEIVASRERAAWSAPGGPGITAAGDFRARLGIDGTAMVVVNSGAQTVAYDTANGRQLWALPASGPDAEVTGSSAHGTSIVLDPAARSDALDPRDAQRLRVVDVDGTVTAELVLRERPGSLHPLPGGRALVGTGDALLLIASRI</sequence>
<dbReference type="Proteomes" id="UP000023067">
    <property type="component" value="Unassembled WGS sequence"/>
</dbReference>
<dbReference type="PATRIC" id="fig|396014.3.peg.3236"/>
<evidence type="ECO:0000256" key="1">
    <source>
        <dbReference type="SAM" id="Phobius"/>
    </source>
</evidence>
<keyword evidence="1" id="KW-0472">Membrane</keyword>
<evidence type="ECO:0000313" key="2">
    <source>
        <dbReference type="EMBL" id="EWS79996.1"/>
    </source>
</evidence>
<name>Z9JQD9_9MICO</name>
<dbReference type="SUPFAM" id="SSF50998">
    <property type="entry name" value="Quinoprotein alcohol dehydrogenase-like"/>
    <property type="match status" value="1"/>
</dbReference>
<protein>
    <submittedName>
        <fullName evidence="2">Uncharacterized protein</fullName>
    </submittedName>
</protein>
<keyword evidence="3" id="KW-1185">Reference proteome</keyword>
<dbReference type="AlphaFoldDB" id="Z9JQD9"/>
<keyword evidence="1" id="KW-0812">Transmembrane</keyword>
<dbReference type="eggNOG" id="COG1520">
    <property type="taxonomic scope" value="Bacteria"/>
</dbReference>
<feature type="transmembrane region" description="Helical" evidence="1">
    <location>
        <begin position="54"/>
        <end position="72"/>
    </location>
</feature>
<accession>Z9JQD9</accession>
<dbReference type="STRING" id="396014.BF93_08685"/>
<dbReference type="EMBL" id="JDYK01000021">
    <property type="protein sequence ID" value="EWS79996.1"/>
    <property type="molecule type" value="Genomic_DNA"/>
</dbReference>
<comment type="caution">
    <text evidence="2">The sequence shown here is derived from an EMBL/GenBank/DDBJ whole genome shotgun (WGS) entry which is preliminary data.</text>
</comment>
<dbReference type="HOGENOM" id="CLU_521447_0_0_11"/>
<keyword evidence="1" id="KW-1133">Transmembrane helix</keyword>
<feature type="transmembrane region" description="Helical" evidence="1">
    <location>
        <begin position="25"/>
        <end position="48"/>
    </location>
</feature>
<dbReference type="InterPro" id="IPR011047">
    <property type="entry name" value="Quinoprotein_ADH-like_sf"/>
</dbReference>
<organism evidence="2 3">
    <name type="scientific">Brachybacterium phenoliresistens</name>
    <dbReference type="NCBI Taxonomy" id="396014"/>
    <lineage>
        <taxon>Bacteria</taxon>
        <taxon>Bacillati</taxon>
        <taxon>Actinomycetota</taxon>
        <taxon>Actinomycetes</taxon>
        <taxon>Micrococcales</taxon>
        <taxon>Dermabacteraceae</taxon>
        <taxon>Brachybacterium</taxon>
    </lineage>
</organism>
<reference evidence="2 3" key="1">
    <citation type="submission" date="2014-02" db="EMBL/GenBank/DDBJ databases">
        <title>Genome sequence of Brachybacterium phenoliresistens strain W13A50.</title>
        <authorList>
            <person name="Wang X."/>
        </authorList>
    </citation>
    <scope>NUCLEOTIDE SEQUENCE [LARGE SCALE GENOMIC DNA]</scope>
    <source>
        <strain evidence="2 3">W13A50</strain>
    </source>
</reference>